<keyword evidence="2" id="KW-1185">Reference proteome</keyword>
<evidence type="ECO:0000313" key="2">
    <source>
        <dbReference type="Proteomes" id="UP001596288"/>
    </source>
</evidence>
<organism evidence="1 2">
    <name type="scientific">Companilactobacillus huachuanensis</name>
    <dbReference type="NCBI Taxonomy" id="2559914"/>
    <lineage>
        <taxon>Bacteria</taxon>
        <taxon>Bacillati</taxon>
        <taxon>Bacillota</taxon>
        <taxon>Bacilli</taxon>
        <taxon>Lactobacillales</taxon>
        <taxon>Lactobacillaceae</taxon>
        <taxon>Companilactobacillus</taxon>
    </lineage>
</organism>
<evidence type="ECO:0000313" key="1">
    <source>
        <dbReference type="EMBL" id="MFC6177052.1"/>
    </source>
</evidence>
<name>A0ABW1RLT6_9LACO</name>
<sequence length="133" mass="15815">MTAMTSRYRILETNVLLEKFVTYNEVFMEYFKTMKVIERGEALRYETYSRLADNYISNIDRFMKLCISYIDKYNLQNSPMAEKLNNYFINLIDALNCLDTENNALNQVVLEEARSKIRTSQEEFVNSINIFIK</sequence>
<dbReference type="EMBL" id="JBHSSF010000021">
    <property type="protein sequence ID" value="MFC6177052.1"/>
    <property type="molecule type" value="Genomic_DNA"/>
</dbReference>
<protein>
    <submittedName>
        <fullName evidence="1">Uncharacterized protein</fullName>
    </submittedName>
</protein>
<comment type="caution">
    <text evidence="1">The sequence shown here is derived from an EMBL/GenBank/DDBJ whole genome shotgun (WGS) entry which is preliminary data.</text>
</comment>
<dbReference type="RefSeq" id="WP_137611968.1">
    <property type="nucleotide sequence ID" value="NZ_BJDF01000016.1"/>
</dbReference>
<gene>
    <name evidence="1" type="ORF">ACFQAV_09375</name>
</gene>
<dbReference type="Proteomes" id="UP001596288">
    <property type="component" value="Unassembled WGS sequence"/>
</dbReference>
<accession>A0ABW1RLT6</accession>
<reference evidence="2" key="1">
    <citation type="journal article" date="2019" name="Int. J. Syst. Evol. Microbiol.">
        <title>The Global Catalogue of Microorganisms (GCM) 10K type strain sequencing project: providing services to taxonomists for standard genome sequencing and annotation.</title>
        <authorList>
            <consortium name="The Broad Institute Genomics Platform"/>
            <consortium name="The Broad Institute Genome Sequencing Center for Infectious Disease"/>
            <person name="Wu L."/>
            <person name="Ma J."/>
        </authorList>
    </citation>
    <scope>NUCLEOTIDE SEQUENCE [LARGE SCALE GENOMIC DNA]</scope>
    <source>
        <strain evidence="2">CCM 8927</strain>
    </source>
</reference>
<proteinExistence type="predicted"/>